<proteinExistence type="predicted"/>
<organism evidence="1 2">
    <name type="scientific">Canavalia gladiata</name>
    <name type="common">Sword bean</name>
    <name type="synonym">Dolichos gladiatus</name>
    <dbReference type="NCBI Taxonomy" id="3824"/>
    <lineage>
        <taxon>Eukaryota</taxon>
        <taxon>Viridiplantae</taxon>
        <taxon>Streptophyta</taxon>
        <taxon>Embryophyta</taxon>
        <taxon>Tracheophyta</taxon>
        <taxon>Spermatophyta</taxon>
        <taxon>Magnoliopsida</taxon>
        <taxon>eudicotyledons</taxon>
        <taxon>Gunneridae</taxon>
        <taxon>Pentapetalae</taxon>
        <taxon>rosids</taxon>
        <taxon>fabids</taxon>
        <taxon>Fabales</taxon>
        <taxon>Fabaceae</taxon>
        <taxon>Papilionoideae</taxon>
        <taxon>50 kb inversion clade</taxon>
        <taxon>NPAAA clade</taxon>
        <taxon>indigoferoid/millettioid clade</taxon>
        <taxon>Phaseoleae</taxon>
        <taxon>Canavalia</taxon>
    </lineage>
</organism>
<dbReference type="AlphaFoldDB" id="A0AAN9R6T7"/>
<protein>
    <submittedName>
        <fullName evidence="1">Uncharacterized protein</fullName>
    </submittedName>
</protein>
<reference evidence="1 2" key="1">
    <citation type="submission" date="2024-01" db="EMBL/GenBank/DDBJ databases">
        <title>The genomes of 5 underutilized Papilionoideae crops provide insights into root nodulation and disease resistanc.</title>
        <authorList>
            <person name="Jiang F."/>
        </authorList>
    </citation>
    <scope>NUCLEOTIDE SEQUENCE [LARGE SCALE GENOMIC DNA]</scope>
    <source>
        <strain evidence="1">LVBAO_FW01</strain>
        <tissue evidence="1">Leaves</tissue>
    </source>
</reference>
<gene>
    <name evidence="1" type="ORF">VNO77_03376</name>
</gene>
<comment type="caution">
    <text evidence="1">The sequence shown here is derived from an EMBL/GenBank/DDBJ whole genome shotgun (WGS) entry which is preliminary data.</text>
</comment>
<sequence>MLEVCLKDVRDIGHYRHASAYVHASGFRMRIQDHYRPVQSKTNGYSQPKKGKLDWHSMCMALRRRTTKVGILTLIMVQCPCIPSEAPPSAIQRVA</sequence>
<evidence type="ECO:0000313" key="2">
    <source>
        <dbReference type="Proteomes" id="UP001367508"/>
    </source>
</evidence>
<name>A0AAN9R6T7_CANGL</name>
<accession>A0AAN9R6T7</accession>
<evidence type="ECO:0000313" key="1">
    <source>
        <dbReference type="EMBL" id="KAK7361326.1"/>
    </source>
</evidence>
<keyword evidence="2" id="KW-1185">Reference proteome</keyword>
<dbReference type="EMBL" id="JAYMYQ010000001">
    <property type="protein sequence ID" value="KAK7361326.1"/>
    <property type="molecule type" value="Genomic_DNA"/>
</dbReference>
<dbReference type="Proteomes" id="UP001367508">
    <property type="component" value="Unassembled WGS sequence"/>
</dbReference>